<protein>
    <submittedName>
        <fullName evidence="2">Uncharacterized protein</fullName>
    </submittedName>
</protein>
<reference evidence="2 3" key="1">
    <citation type="journal article" date="2022" name="Nat. Plants">
        <title>Genomes of leafy and leafless Platanthera orchids illuminate the evolution of mycoheterotrophy.</title>
        <authorList>
            <person name="Li M.H."/>
            <person name="Liu K.W."/>
            <person name="Li Z."/>
            <person name="Lu H.C."/>
            <person name="Ye Q.L."/>
            <person name="Zhang D."/>
            <person name="Wang J.Y."/>
            <person name="Li Y.F."/>
            <person name="Zhong Z.M."/>
            <person name="Liu X."/>
            <person name="Yu X."/>
            <person name="Liu D.K."/>
            <person name="Tu X.D."/>
            <person name="Liu B."/>
            <person name="Hao Y."/>
            <person name="Liao X.Y."/>
            <person name="Jiang Y.T."/>
            <person name="Sun W.H."/>
            <person name="Chen J."/>
            <person name="Chen Y.Q."/>
            <person name="Ai Y."/>
            <person name="Zhai J.W."/>
            <person name="Wu S.S."/>
            <person name="Zhou Z."/>
            <person name="Hsiao Y.Y."/>
            <person name="Wu W.L."/>
            <person name="Chen Y.Y."/>
            <person name="Lin Y.F."/>
            <person name="Hsu J.L."/>
            <person name="Li C.Y."/>
            <person name="Wang Z.W."/>
            <person name="Zhao X."/>
            <person name="Zhong W.Y."/>
            <person name="Ma X.K."/>
            <person name="Ma L."/>
            <person name="Huang J."/>
            <person name="Chen G.Z."/>
            <person name="Huang M.Z."/>
            <person name="Huang L."/>
            <person name="Peng D.H."/>
            <person name="Luo Y.B."/>
            <person name="Zou S.Q."/>
            <person name="Chen S.P."/>
            <person name="Lan S."/>
            <person name="Tsai W.C."/>
            <person name="Van de Peer Y."/>
            <person name="Liu Z.J."/>
        </authorList>
    </citation>
    <scope>NUCLEOTIDE SEQUENCE [LARGE SCALE GENOMIC DNA]</scope>
    <source>
        <strain evidence="2">Lor288</strain>
    </source>
</reference>
<name>A0ABR2MRV3_9ASPA</name>
<dbReference type="Proteomes" id="UP001412067">
    <property type="component" value="Unassembled WGS sequence"/>
</dbReference>
<keyword evidence="1" id="KW-0472">Membrane</keyword>
<dbReference type="EMBL" id="JBBWWR010000005">
    <property type="protein sequence ID" value="KAK8966201.1"/>
    <property type="molecule type" value="Genomic_DNA"/>
</dbReference>
<dbReference type="Pfam" id="PF12428">
    <property type="entry name" value="DUF3675"/>
    <property type="match status" value="1"/>
</dbReference>
<keyword evidence="1" id="KW-0812">Transmembrane</keyword>
<organism evidence="2 3">
    <name type="scientific">Platanthera guangdongensis</name>
    <dbReference type="NCBI Taxonomy" id="2320717"/>
    <lineage>
        <taxon>Eukaryota</taxon>
        <taxon>Viridiplantae</taxon>
        <taxon>Streptophyta</taxon>
        <taxon>Embryophyta</taxon>
        <taxon>Tracheophyta</taxon>
        <taxon>Spermatophyta</taxon>
        <taxon>Magnoliopsida</taxon>
        <taxon>Liliopsida</taxon>
        <taxon>Asparagales</taxon>
        <taxon>Orchidaceae</taxon>
        <taxon>Orchidoideae</taxon>
        <taxon>Orchideae</taxon>
        <taxon>Orchidinae</taxon>
        <taxon>Platanthera</taxon>
    </lineage>
</organism>
<gene>
    <name evidence="2" type="ORF">KSP40_PGU017460</name>
</gene>
<keyword evidence="3" id="KW-1185">Reference proteome</keyword>
<feature type="transmembrane region" description="Helical" evidence="1">
    <location>
        <begin position="82"/>
        <end position="104"/>
    </location>
</feature>
<feature type="transmembrane region" description="Helical" evidence="1">
    <location>
        <begin position="57"/>
        <end position="76"/>
    </location>
</feature>
<sequence length="131" mass="14467">MIDVVITIRGSLEAAGLGNEPQSPTAVLITGEQEELEDAVYVPVPVPVRENSCVHQVALMFTTVFLLRQLVIILFFSSDNYATTLATAFLIRSVCILLPSYVVVRLISAFRKARSSHYEIAEVATIYHDIV</sequence>
<proteinExistence type="predicted"/>
<keyword evidence="1" id="KW-1133">Transmembrane helix</keyword>
<evidence type="ECO:0000313" key="2">
    <source>
        <dbReference type="EMBL" id="KAK8966201.1"/>
    </source>
</evidence>
<evidence type="ECO:0000256" key="1">
    <source>
        <dbReference type="SAM" id="Phobius"/>
    </source>
</evidence>
<dbReference type="InterPro" id="IPR022143">
    <property type="entry name" value="DUF3675"/>
</dbReference>
<comment type="caution">
    <text evidence="2">The sequence shown here is derived from an EMBL/GenBank/DDBJ whole genome shotgun (WGS) entry which is preliminary data.</text>
</comment>
<accession>A0ABR2MRV3</accession>
<evidence type="ECO:0000313" key="3">
    <source>
        <dbReference type="Proteomes" id="UP001412067"/>
    </source>
</evidence>